<dbReference type="PROSITE" id="PS51892">
    <property type="entry name" value="SUBTILASE"/>
    <property type="match status" value="1"/>
</dbReference>
<reference evidence="9" key="1">
    <citation type="journal article" date="2020" name="Fungal Divers.">
        <title>Resolving the Mortierellaceae phylogeny through synthesis of multi-gene phylogenetics and phylogenomics.</title>
        <authorList>
            <person name="Vandepol N."/>
            <person name="Liber J."/>
            <person name="Desiro A."/>
            <person name="Na H."/>
            <person name="Kennedy M."/>
            <person name="Barry K."/>
            <person name="Grigoriev I.V."/>
            <person name="Miller A.N."/>
            <person name="O'Donnell K."/>
            <person name="Stajich J.E."/>
            <person name="Bonito G."/>
        </authorList>
    </citation>
    <scope>NUCLEOTIDE SEQUENCE</scope>
    <source>
        <strain evidence="9">KOD948</strain>
    </source>
</reference>
<dbReference type="SUPFAM" id="SSF52743">
    <property type="entry name" value="Subtilisin-like"/>
    <property type="match status" value="1"/>
</dbReference>
<dbReference type="InterPro" id="IPR010259">
    <property type="entry name" value="S8pro/Inhibitor_I9"/>
</dbReference>
<evidence type="ECO:0000256" key="4">
    <source>
        <dbReference type="ARBA" id="ARBA00022825"/>
    </source>
</evidence>
<dbReference type="PANTHER" id="PTHR43806:SF11">
    <property type="entry name" value="CEREVISIN-RELATED"/>
    <property type="match status" value="1"/>
</dbReference>
<organism evidence="9 10">
    <name type="scientific">Mortierella polycephala</name>
    <dbReference type="NCBI Taxonomy" id="41804"/>
    <lineage>
        <taxon>Eukaryota</taxon>
        <taxon>Fungi</taxon>
        <taxon>Fungi incertae sedis</taxon>
        <taxon>Mucoromycota</taxon>
        <taxon>Mortierellomycotina</taxon>
        <taxon>Mortierellomycetes</taxon>
        <taxon>Mortierellales</taxon>
        <taxon>Mortierellaceae</taxon>
        <taxon>Mortierella</taxon>
    </lineage>
</organism>
<dbReference type="InterPro" id="IPR034193">
    <property type="entry name" value="PCSK9_ProteinaseK-like"/>
</dbReference>
<dbReference type="InterPro" id="IPR000209">
    <property type="entry name" value="Peptidase_S8/S53_dom"/>
</dbReference>
<evidence type="ECO:0000313" key="10">
    <source>
        <dbReference type="Proteomes" id="UP000726737"/>
    </source>
</evidence>
<evidence type="ECO:0000259" key="7">
    <source>
        <dbReference type="Pfam" id="PF00082"/>
    </source>
</evidence>
<evidence type="ECO:0000259" key="8">
    <source>
        <dbReference type="Pfam" id="PF05922"/>
    </source>
</evidence>
<feature type="chain" id="PRO_5040144479" evidence="6">
    <location>
        <begin position="22"/>
        <end position="271"/>
    </location>
</feature>
<dbReference type="Proteomes" id="UP000726737">
    <property type="component" value="Unassembled WGS sequence"/>
</dbReference>
<dbReference type="GO" id="GO:0005615">
    <property type="term" value="C:extracellular space"/>
    <property type="evidence" value="ECO:0007669"/>
    <property type="project" value="TreeGrafter"/>
</dbReference>
<name>A0A9P6QFP9_9FUNG</name>
<dbReference type="InterPro" id="IPR037045">
    <property type="entry name" value="S8pro/Inhibitor_I9_sf"/>
</dbReference>
<dbReference type="AlphaFoldDB" id="A0A9P6QFP9"/>
<keyword evidence="2 9" id="KW-0645">Protease</keyword>
<dbReference type="InterPro" id="IPR023827">
    <property type="entry name" value="Peptidase_S8_Asp-AS"/>
</dbReference>
<proteinExistence type="inferred from homology"/>
<dbReference type="GO" id="GO:0004252">
    <property type="term" value="F:serine-type endopeptidase activity"/>
    <property type="evidence" value="ECO:0007669"/>
    <property type="project" value="InterPro"/>
</dbReference>
<evidence type="ECO:0000256" key="5">
    <source>
        <dbReference type="PROSITE-ProRule" id="PRU01240"/>
    </source>
</evidence>
<dbReference type="Pfam" id="PF00082">
    <property type="entry name" value="Peptidase_S8"/>
    <property type="match status" value="1"/>
</dbReference>
<sequence>MKFLSLFVVAALAFTSTTTDAARFISNSAGRAVPDSYIVVLKDSSTVDSFQPKFNNMVARHNARGGRRPRINHRFKNIHGFTLTGSRTTLNELLSMDEIDYVEQDSIVTIDKTQTSPPSWGLGRVSSRKLTGNGKSYKYYASGGKGVTVYVVDTGINTAHADFGGRAKMGKNFITGSPNTDENGHGTHVAGTIGGTQYGVAKRANLVGVKVLSKTGSGSTSGIIAALDWIATASKGKKAVVNMSLGGGRSQAFNDAVARVHKAGIPVIVAA</sequence>
<evidence type="ECO:0000313" key="9">
    <source>
        <dbReference type="EMBL" id="KAG0264502.1"/>
    </source>
</evidence>
<dbReference type="GO" id="GO:0006508">
    <property type="term" value="P:proteolysis"/>
    <property type="evidence" value="ECO:0007669"/>
    <property type="project" value="UniProtKB-KW"/>
</dbReference>
<dbReference type="EMBL" id="JAAAJA010000049">
    <property type="protein sequence ID" value="KAG0264502.1"/>
    <property type="molecule type" value="Genomic_DNA"/>
</dbReference>
<dbReference type="InterPro" id="IPR036852">
    <property type="entry name" value="Peptidase_S8/S53_dom_sf"/>
</dbReference>
<dbReference type="CDD" id="cd04077">
    <property type="entry name" value="Peptidases_S8_PCSK9_ProteinaseK_like"/>
    <property type="match status" value="1"/>
</dbReference>
<feature type="domain" description="Peptidase S8/S53" evidence="7">
    <location>
        <begin position="144"/>
        <end position="271"/>
    </location>
</feature>
<keyword evidence="4" id="KW-0720">Serine protease</keyword>
<dbReference type="InterPro" id="IPR050131">
    <property type="entry name" value="Peptidase_S8_subtilisin-like"/>
</dbReference>
<dbReference type="Pfam" id="PF05922">
    <property type="entry name" value="Inhibitor_I9"/>
    <property type="match status" value="1"/>
</dbReference>
<keyword evidence="10" id="KW-1185">Reference proteome</keyword>
<feature type="domain" description="Inhibitor I9" evidence="8">
    <location>
        <begin position="36"/>
        <end position="110"/>
    </location>
</feature>
<evidence type="ECO:0000256" key="3">
    <source>
        <dbReference type="ARBA" id="ARBA00022801"/>
    </source>
</evidence>
<dbReference type="OrthoDB" id="206201at2759"/>
<feature type="non-terminal residue" evidence="9">
    <location>
        <position position="271"/>
    </location>
</feature>
<dbReference type="PROSITE" id="PS00137">
    <property type="entry name" value="SUBTILASE_HIS"/>
    <property type="match status" value="1"/>
</dbReference>
<dbReference type="PROSITE" id="PS00136">
    <property type="entry name" value="SUBTILASE_ASP"/>
    <property type="match status" value="1"/>
</dbReference>
<dbReference type="Gene3D" id="3.40.50.200">
    <property type="entry name" value="Peptidase S8/S53 domain"/>
    <property type="match status" value="1"/>
</dbReference>
<dbReference type="PRINTS" id="PR00723">
    <property type="entry name" value="SUBTILISIN"/>
</dbReference>
<gene>
    <name evidence="9" type="primary">SUB3</name>
    <name evidence="9" type="ORF">BG011_006668</name>
</gene>
<evidence type="ECO:0000256" key="2">
    <source>
        <dbReference type="ARBA" id="ARBA00022670"/>
    </source>
</evidence>
<evidence type="ECO:0000256" key="1">
    <source>
        <dbReference type="ARBA" id="ARBA00011073"/>
    </source>
</evidence>
<feature type="signal peptide" evidence="6">
    <location>
        <begin position="1"/>
        <end position="21"/>
    </location>
</feature>
<comment type="similarity">
    <text evidence="1 5">Belongs to the peptidase S8 family.</text>
</comment>
<keyword evidence="3" id="KW-0378">Hydrolase</keyword>
<dbReference type="InterPro" id="IPR015500">
    <property type="entry name" value="Peptidase_S8_subtilisin-rel"/>
</dbReference>
<keyword evidence="6" id="KW-0732">Signal</keyword>
<dbReference type="PANTHER" id="PTHR43806">
    <property type="entry name" value="PEPTIDASE S8"/>
    <property type="match status" value="1"/>
</dbReference>
<dbReference type="Gene3D" id="3.30.70.80">
    <property type="entry name" value="Peptidase S8 propeptide/proteinase inhibitor I9"/>
    <property type="match status" value="1"/>
</dbReference>
<comment type="caution">
    <text evidence="9">The sequence shown here is derived from an EMBL/GenBank/DDBJ whole genome shotgun (WGS) entry which is preliminary data.</text>
</comment>
<evidence type="ECO:0000256" key="6">
    <source>
        <dbReference type="SAM" id="SignalP"/>
    </source>
</evidence>
<accession>A0A9P6QFP9</accession>
<dbReference type="InterPro" id="IPR022398">
    <property type="entry name" value="Peptidase_S8_His-AS"/>
</dbReference>
<protein>
    <submittedName>
        <fullName evidence="9">Subtilisin-like protease 3</fullName>
    </submittedName>
</protein>
<comment type="caution">
    <text evidence="5">Lacks conserved residue(s) required for the propagation of feature annotation.</text>
</comment>